<reference evidence="2" key="1">
    <citation type="journal article" date="2014" name="Front. Microbiol.">
        <title>High frequency of phylogenetically diverse reductive dehalogenase-homologous genes in deep subseafloor sedimentary metagenomes.</title>
        <authorList>
            <person name="Kawai M."/>
            <person name="Futagami T."/>
            <person name="Toyoda A."/>
            <person name="Takaki Y."/>
            <person name="Nishi S."/>
            <person name="Hori S."/>
            <person name="Arai W."/>
            <person name="Tsubouchi T."/>
            <person name="Morono Y."/>
            <person name="Uchiyama I."/>
            <person name="Ito T."/>
            <person name="Fujiyama A."/>
            <person name="Inagaki F."/>
            <person name="Takami H."/>
        </authorList>
    </citation>
    <scope>NUCLEOTIDE SEQUENCE</scope>
    <source>
        <strain evidence="2">Expedition CK06-06</strain>
    </source>
</reference>
<accession>X1I6J3</accession>
<dbReference type="Pfam" id="PF18962">
    <property type="entry name" value="Por_Secre_tail"/>
    <property type="match status" value="1"/>
</dbReference>
<feature type="domain" description="Secretion system C-terminal sorting" evidence="1">
    <location>
        <begin position="126"/>
        <end position="193"/>
    </location>
</feature>
<dbReference type="NCBIfam" id="TIGR04183">
    <property type="entry name" value="Por_Secre_tail"/>
    <property type="match status" value="1"/>
</dbReference>
<dbReference type="AlphaFoldDB" id="X1I6J3"/>
<gene>
    <name evidence="2" type="ORF">S03H2_30040</name>
</gene>
<proteinExistence type="predicted"/>
<organism evidence="2">
    <name type="scientific">marine sediment metagenome</name>
    <dbReference type="NCBI Taxonomy" id="412755"/>
    <lineage>
        <taxon>unclassified sequences</taxon>
        <taxon>metagenomes</taxon>
        <taxon>ecological metagenomes</taxon>
    </lineage>
</organism>
<protein>
    <recommendedName>
        <fullName evidence="1">Secretion system C-terminal sorting domain-containing protein</fullName>
    </recommendedName>
</protein>
<sequence>MFVNVPYLGGIGSGPSNHYNPPQDSVLNAWANMNLCTVSNDTIIDNMQYTFIKWTSCDYGSEIHHYATQDGGHSWPGGVQTPTGDSTSIYINATDLMWSFFQQYSLDCGITSSVGSYLNKNHNFNLFPNPSTGIINVENPELIEDFIITVYDHFGKTILKSKNIDVINITNQLPGFYYITIQTEDQIMTEKIIKVE</sequence>
<dbReference type="InterPro" id="IPR026444">
    <property type="entry name" value="Secre_tail"/>
</dbReference>
<evidence type="ECO:0000259" key="1">
    <source>
        <dbReference type="Pfam" id="PF18962"/>
    </source>
</evidence>
<evidence type="ECO:0000313" key="2">
    <source>
        <dbReference type="EMBL" id="GAH53183.1"/>
    </source>
</evidence>
<dbReference type="EMBL" id="BARU01018159">
    <property type="protein sequence ID" value="GAH53183.1"/>
    <property type="molecule type" value="Genomic_DNA"/>
</dbReference>
<comment type="caution">
    <text evidence="2">The sequence shown here is derived from an EMBL/GenBank/DDBJ whole genome shotgun (WGS) entry which is preliminary data.</text>
</comment>
<name>X1I6J3_9ZZZZ</name>